<dbReference type="RefSeq" id="WP_103703878.1">
    <property type="nucleotide sequence ID" value="NZ_PQGA01000003.1"/>
</dbReference>
<dbReference type="CDD" id="cd00093">
    <property type="entry name" value="HTH_XRE"/>
    <property type="match status" value="1"/>
</dbReference>
<dbReference type="InterPro" id="IPR001387">
    <property type="entry name" value="Cro/C1-type_HTH"/>
</dbReference>
<dbReference type="PROSITE" id="PS50943">
    <property type="entry name" value="HTH_CROC1"/>
    <property type="match status" value="1"/>
</dbReference>
<protein>
    <submittedName>
        <fullName evidence="2">Xre family transcriptional regulator</fullName>
    </submittedName>
</protein>
<evidence type="ECO:0000259" key="1">
    <source>
        <dbReference type="PROSITE" id="PS50943"/>
    </source>
</evidence>
<dbReference type="Pfam" id="PF13560">
    <property type="entry name" value="HTH_31"/>
    <property type="match status" value="1"/>
</dbReference>
<dbReference type="OrthoDB" id="9182103at2"/>
<evidence type="ECO:0000313" key="3">
    <source>
        <dbReference type="Proteomes" id="UP000237381"/>
    </source>
</evidence>
<evidence type="ECO:0000313" key="2">
    <source>
        <dbReference type="EMBL" id="POR53657.1"/>
    </source>
</evidence>
<dbReference type="SMART" id="SM00530">
    <property type="entry name" value="HTH_XRE"/>
    <property type="match status" value="1"/>
</dbReference>
<dbReference type="GO" id="GO:0003677">
    <property type="term" value="F:DNA binding"/>
    <property type="evidence" value="ECO:0007669"/>
    <property type="project" value="InterPro"/>
</dbReference>
<reference evidence="2 3" key="1">
    <citation type="submission" date="2018-01" db="EMBL/GenBank/DDBJ databases">
        <title>Genomic Encyclopedia of Type Strains, Phase III (KMG-III): the genomes of soil and plant-associated and newly described type strains.</title>
        <authorList>
            <person name="Whitman W."/>
        </authorList>
    </citation>
    <scope>NUCLEOTIDE SEQUENCE [LARGE SCALE GENOMIC DNA]</scope>
    <source>
        <strain evidence="2 3">JCM 18070</strain>
    </source>
</reference>
<sequence>MPTPHAPSAGVRRALRKLGADIHDARRRRRLTMAVIAERAFTSRATLQRIEAGDPSVSVGIYAAVLQALGLLDGLLEVADAARDTVGQSLATAALPQRVRLPRGGGGKGDHG</sequence>
<dbReference type="Gene3D" id="1.10.260.40">
    <property type="entry name" value="lambda repressor-like DNA-binding domains"/>
    <property type="match status" value="1"/>
</dbReference>
<dbReference type="SUPFAM" id="SSF47413">
    <property type="entry name" value="lambda repressor-like DNA-binding domains"/>
    <property type="match status" value="1"/>
</dbReference>
<dbReference type="AlphaFoldDB" id="A0A2S4MGV8"/>
<proteinExistence type="predicted"/>
<dbReference type="EMBL" id="PQGA01000003">
    <property type="protein sequence ID" value="POR53657.1"/>
    <property type="molecule type" value="Genomic_DNA"/>
</dbReference>
<feature type="domain" description="HTH cro/C1-type" evidence="1">
    <location>
        <begin position="22"/>
        <end position="75"/>
    </location>
</feature>
<gene>
    <name evidence="2" type="ORF">B0G62_103229</name>
</gene>
<organism evidence="2 3">
    <name type="scientific">Paraburkholderia eburnea</name>
    <dbReference type="NCBI Taxonomy" id="1189126"/>
    <lineage>
        <taxon>Bacteria</taxon>
        <taxon>Pseudomonadati</taxon>
        <taxon>Pseudomonadota</taxon>
        <taxon>Betaproteobacteria</taxon>
        <taxon>Burkholderiales</taxon>
        <taxon>Burkholderiaceae</taxon>
        <taxon>Paraburkholderia</taxon>
    </lineage>
</organism>
<name>A0A2S4MGV8_9BURK</name>
<comment type="caution">
    <text evidence="2">The sequence shown here is derived from an EMBL/GenBank/DDBJ whole genome shotgun (WGS) entry which is preliminary data.</text>
</comment>
<accession>A0A2S4MGV8</accession>
<dbReference type="InterPro" id="IPR010982">
    <property type="entry name" value="Lambda_DNA-bd_dom_sf"/>
</dbReference>
<keyword evidence="3" id="KW-1185">Reference proteome</keyword>
<dbReference type="Proteomes" id="UP000237381">
    <property type="component" value="Unassembled WGS sequence"/>
</dbReference>